<dbReference type="InterPro" id="IPR047817">
    <property type="entry name" value="ABC2_TM_bact-type"/>
</dbReference>
<evidence type="ECO:0000256" key="2">
    <source>
        <dbReference type="ARBA" id="ARBA00022692"/>
    </source>
</evidence>
<evidence type="ECO:0000256" key="4">
    <source>
        <dbReference type="ARBA" id="ARBA00023136"/>
    </source>
</evidence>
<evidence type="ECO:0000313" key="7">
    <source>
        <dbReference type="EMBL" id="MBO2451770.1"/>
    </source>
</evidence>
<organism evidence="7 8">
    <name type="scientific">Actinomadura barringtoniae</name>
    <dbReference type="NCBI Taxonomy" id="1427535"/>
    <lineage>
        <taxon>Bacteria</taxon>
        <taxon>Bacillati</taxon>
        <taxon>Actinomycetota</taxon>
        <taxon>Actinomycetes</taxon>
        <taxon>Streptosporangiales</taxon>
        <taxon>Thermomonosporaceae</taxon>
        <taxon>Actinomadura</taxon>
    </lineage>
</organism>
<keyword evidence="4 5" id="KW-0472">Membrane</keyword>
<dbReference type="InterPro" id="IPR052902">
    <property type="entry name" value="ABC-2_transporter"/>
</dbReference>
<sequence>MSGFASFKSLALAMWLSFRRDGRAMFFTILFPLMFLIIFGGIFSHQTTSKIKVTEVGAVPLLDQAAAHDPSLGKSVKITKTDDLSKATKDVEKGDSDAAVQQQGDQLIVHYSNADQVKAGQVQGTLDAIVQASNQAATGQPPKYTLSKQAVEDDSIKAIQYITPGMLGWALSSAAMFGAAQTLVTWRTKGILRRLRLSPVPIRNVFSARVAVSLGVAIVQTVVFLAVAQLPMFGLKLEHSWWMAFPVILSGVLAFLSIGMLVGAWAKTQDSAQTAIQAIVFPMVFLGGSFFPLDAAPAWLRTISYVVPLRYLNEGMLNVIGRGQGPASVLPQIGVLLAIALVAAVIAQRLFRWDDA</sequence>
<dbReference type="PANTHER" id="PTHR43027:SF1">
    <property type="entry name" value="DOXORUBICIN RESISTANCE ABC TRANSPORTER PERMEASE PROTEIN DRRC-RELATED"/>
    <property type="match status" value="1"/>
</dbReference>
<keyword evidence="8" id="KW-1185">Reference proteome</keyword>
<evidence type="ECO:0000313" key="8">
    <source>
        <dbReference type="Proteomes" id="UP000669179"/>
    </source>
</evidence>
<dbReference type="PANTHER" id="PTHR43027">
    <property type="entry name" value="DOXORUBICIN RESISTANCE ABC TRANSPORTER PERMEASE PROTEIN DRRC-RELATED"/>
    <property type="match status" value="1"/>
</dbReference>
<evidence type="ECO:0000259" key="6">
    <source>
        <dbReference type="PROSITE" id="PS51012"/>
    </source>
</evidence>
<keyword evidence="3 5" id="KW-1133">Transmembrane helix</keyword>
<dbReference type="Proteomes" id="UP000669179">
    <property type="component" value="Unassembled WGS sequence"/>
</dbReference>
<comment type="caution">
    <text evidence="7">The sequence shown here is derived from an EMBL/GenBank/DDBJ whole genome shotgun (WGS) entry which is preliminary data.</text>
</comment>
<dbReference type="RefSeq" id="WP_208259674.1">
    <property type="nucleotide sequence ID" value="NZ_JAGEOJ010000014.1"/>
</dbReference>
<evidence type="ECO:0000256" key="3">
    <source>
        <dbReference type="ARBA" id="ARBA00022989"/>
    </source>
</evidence>
<proteinExistence type="predicted"/>
<feature type="transmembrane region" description="Helical" evidence="5">
    <location>
        <begin position="24"/>
        <end position="43"/>
    </location>
</feature>
<accession>A0A939PFK6</accession>
<dbReference type="PROSITE" id="PS51012">
    <property type="entry name" value="ABC_TM2"/>
    <property type="match status" value="1"/>
</dbReference>
<comment type="subcellular location">
    <subcellularLocation>
        <location evidence="1">Membrane</location>
        <topology evidence="1">Multi-pass membrane protein</topology>
    </subcellularLocation>
</comment>
<keyword evidence="2 5" id="KW-0812">Transmembrane</keyword>
<gene>
    <name evidence="7" type="ORF">J4573_32110</name>
</gene>
<dbReference type="GO" id="GO:0016020">
    <property type="term" value="C:membrane"/>
    <property type="evidence" value="ECO:0007669"/>
    <property type="project" value="UniProtKB-SubCell"/>
</dbReference>
<dbReference type="AlphaFoldDB" id="A0A939PFK6"/>
<dbReference type="InterPro" id="IPR013525">
    <property type="entry name" value="ABC2_TM"/>
</dbReference>
<feature type="transmembrane region" description="Helical" evidence="5">
    <location>
        <begin position="329"/>
        <end position="351"/>
    </location>
</feature>
<dbReference type="Pfam" id="PF12698">
    <property type="entry name" value="ABC2_membrane_3"/>
    <property type="match status" value="1"/>
</dbReference>
<reference evidence="7" key="1">
    <citation type="submission" date="2021-03" db="EMBL/GenBank/DDBJ databases">
        <authorList>
            <person name="Kanchanasin P."/>
            <person name="Saeng-In P."/>
            <person name="Phongsopitanun W."/>
            <person name="Yuki M."/>
            <person name="Kudo T."/>
            <person name="Ohkuma M."/>
            <person name="Tanasupawat S."/>
        </authorList>
    </citation>
    <scope>NUCLEOTIDE SEQUENCE</scope>
    <source>
        <strain evidence="7">GKU 128</strain>
    </source>
</reference>
<feature type="domain" description="ABC transmembrane type-2" evidence="6">
    <location>
        <begin position="123"/>
        <end position="354"/>
    </location>
</feature>
<protein>
    <submittedName>
        <fullName evidence="7">ABC transporter permease</fullName>
    </submittedName>
</protein>
<dbReference type="EMBL" id="JAGEOJ010000014">
    <property type="protein sequence ID" value="MBO2451770.1"/>
    <property type="molecule type" value="Genomic_DNA"/>
</dbReference>
<evidence type="ECO:0000256" key="5">
    <source>
        <dbReference type="SAM" id="Phobius"/>
    </source>
</evidence>
<dbReference type="GO" id="GO:0140359">
    <property type="term" value="F:ABC-type transporter activity"/>
    <property type="evidence" value="ECO:0007669"/>
    <property type="project" value="InterPro"/>
</dbReference>
<name>A0A939PFK6_9ACTN</name>
<feature type="transmembrane region" description="Helical" evidence="5">
    <location>
        <begin position="240"/>
        <end position="266"/>
    </location>
</feature>
<evidence type="ECO:0000256" key="1">
    <source>
        <dbReference type="ARBA" id="ARBA00004141"/>
    </source>
</evidence>
<feature type="transmembrane region" description="Helical" evidence="5">
    <location>
        <begin position="206"/>
        <end position="228"/>
    </location>
</feature>
<feature type="transmembrane region" description="Helical" evidence="5">
    <location>
        <begin position="278"/>
        <end position="300"/>
    </location>
</feature>